<evidence type="ECO:0000313" key="1">
    <source>
        <dbReference type="EMBL" id="RPE01048.1"/>
    </source>
</evidence>
<dbReference type="RefSeq" id="WP_123801066.1">
    <property type="nucleotide sequence ID" value="NZ_RMVG01000007.1"/>
</dbReference>
<dbReference type="OrthoDB" id="6078279at2"/>
<proteinExistence type="predicted"/>
<evidence type="ECO:0000313" key="2">
    <source>
        <dbReference type="Proteomes" id="UP000281332"/>
    </source>
</evidence>
<keyword evidence="2" id="KW-1185">Reference proteome</keyword>
<accession>A0A3N4P1K8</accession>
<reference evidence="1 2" key="1">
    <citation type="submission" date="2018-11" db="EMBL/GenBank/DDBJ databases">
        <title>Whole genome sequencing of Pantoea sp. RIT388.</title>
        <authorList>
            <person name="Gan H.M."/>
            <person name="Hudson A.O."/>
        </authorList>
    </citation>
    <scope>NUCLEOTIDE SEQUENCE [LARGE SCALE GENOMIC DNA]</scope>
    <source>
        <strain evidence="1 2">RIT388</strain>
    </source>
</reference>
<dbReference type="InterPro" id="IPR038470">
    <property type="entry name" value="Cellsynth_D_sf"/>
</dbReference>
<organism evidence="1 2">
    <name type="scientific">Candidatus Pantoea deserta</name>
    <dbReference type="NCBI Taxonomy" id="1869313"/>
    <lineage>
        <taxon>Bacteria</taxon>
        <taxon>Pseudomonadati</taxon>
        <taxon>Pseudomonadota</taxon>
        <taxon>Gammaproteobacteria</taxon>
        <taxon>Enterobacterales</taxon>
        <taxon>Erwiniaceae</taxon>
        <taxon>Pantoea</taxon>
    </lineage>
</organism>
<dbReference type="EMBL" id="RMVG01000007">
    <property type="protein sequence ID" value="RPE01048.1"/>
    <property type="molecule type" value="Genomic_DNA"/>
</dbReference>
<dbReference type="GO" id="GO:0030244">
    <property type="term" value="P:cellulose biosynthetic process"/>
    <property type="evidence" value="ECO:0007669"/>
    <property type="project" value="InterPro"/>
</dbReference>
<dbReference type="InterPro" id="IPR022798">
    <property type="entry name" value="BcsD_bac"/>
</dbReference>
<dbReference type="Pfam" id="PF03500">
    <property type="entry name" value="Cellsynth_D"/>
    <property type="match status" value="1"/>
</dbReference>
<dbReference type="Proteomes" id="UP000281332">
    <property type="component" value="Unassembled WGS sequence"/>
</dbReference>
<dbReference type="AlphaFoldDB" id="A0A3N4P1K8"/>
<sequence>MSEHSDVVSHTHQPGWFDLVSVMIEGMIANAGKEEAEAFLHSMGDSLAARYPLPEARTVQDLEREFNLQLARFNWGFVQLQPQDAAILLKHYALPAGDNALEAANWQSALAAVLAGLYSGWLRAQGGGAAVAVVLELNDGHTLHYRY</sequence>
<name>A0A3N4P1K8_9GAMM</name>
<dbReference type="Gene3D" id="3.30.70.2590">
    <property type="match status" value="1"/>
</dbReference>
<comment type="caution">
    <text evidence="1">The sequence shown here is derived from an EMBL/GenBank/DDBJ whole genome shotgun (WGS) entry which is preliminary data.</text>
</comment>
<protein>
    <submittedName>
        <fullName evidence="1">Cellulose synthase</fullName>
    </submittedName>
</protein>
<gene>
    <name evidence="1" type="ORF">BBB56_11410</name>
</gene>